<dbReference type="AlphaFoldDB" id="C5DCK8"/>
<dbReference type="OMA" id="PSKIMIG"/>
<dbReference type="EMBL" id="CU928166">
    <property type="protein sequence ID" value="CAR21519.1"/>
    <property type="molecule type" value="Genomic_DNA"/>
</dbReference>
<dbReference type="KEGG" id="lth:KLTH0B03872g"/>
<keyword evidence="2" id="KW-1185">Reference proteome</keyword>
<dbReference type="eggNOG" id="ENOG502S031">
    <property type="taxonomic scope" value="Eukaryota"/>
</dbReference>
<dbReference type="HOGENOM" id="CLU_058662_0_0_1"/>
<reference evidence="1 2" key="1">
    <citation type="journal article" date="2009" name="Genome Res.">
        <title>Comparative genomics of protoploid Saccharomycetaceae.</title>
        <authorList>
            <consortium name="The Genolevures Consortium"/>
            <person name="Souciet J.-L."/>
            <person name="Dujon B."/>
            <person name="Gaillardin C."/>
            <person name="Johnston M."/>
            <person name="Baret P.V."/>
            <person name="Cliften P."/>
            <person name="Sherman D.J."/>
            <person name="Weissenbach J."/>
            <person name="Westhof E."/>
            <person name="Wincker P."/>
            <person name="Jubin C."/>
            <person name="Poulain J."/>
            <person name="Barbe V."/>
            <person name="Segurens B."/>
            <person name="Artiguenave F."/>
            <person name="Anthouard V."/>
            <person name="Vacherie B."/>
            <person name="Val M.-E."/>
            <person name="Fulton R.S."/>
            <person name="Minx P."/>
            <person name="Wilson R."/>
            <person name="Durrens P."/>
            <person name="Jean G."/>
            <person name="Marck C."/>
            <person name="Martin T."/>
            <person name="Nikolski M."/>
            <person name="Rolland T."/>
            <person name="Seret M.-L."/>
            <person name="Casaregola S."/>
            <person name="Despons L."/>
            <person name="Fairhead C."/>
            <person name="Fischer G."/>
            <person name="Lafontaine I."/>
            <person name="Leh V."/>
            <person name="Lemaire M."/>
            <person name="de Montigny J."/>
            <person name="Neuveglise C."/>
            <person name="Thierry A."/>
            <person name="Blanc-Lenfle I."/>
            <person name="Bleykasten C."/>
            <person name="Diffels J."/>
            <person name="Fritsch E."/>
            <person name="Frangeul L."/>
            <person name="Goeffon A."/>
            <person name="Jauniaux N."/>
            <person name="Kachouri-Lafond R."/>
            <person name="Payen C."/>
            <person name="Potier S."/>
            <person name="Pribylova L."/>
            <person name="Ozanne C."/>
            <person name="Richard G.-F."/>
            <person name="Sacerdot C."/>
            <person name="Straub M.-L."/>
            <person name="Talla E."/>
        </authorList>
    </citation>
    <scope>NUCLEOTIDE SEQUENCE [LARGE SCALE GENOMIC DNA]</scope>
    <source>
        <strain evidence="2">ATCC 56472 / CBS 6340 / NRRL Y-8284</strain>
    </source>
</reference>
<dbReference type="RefSeq" id="XP_002551957.1">
    <property type="nucleotide sequence ID" value="XM_002551911.1"/>
</dbReference>
<evidence type="ECO:0000313" key="2">
    <source>
        <dbReference type="Proteomes" id="UP000002036"/>
    </source>
</evidence>
<dbReference type="GeneID" id="8290791"/>
<dbReference type="FunCoup" id="C5DCK8">
    <property type="interactions" value="85"/>
</dbReference>
<sequence length="362" mass="41452">MSLQKPLLDAIVESDHEGSVMVDHATDDSTSEVDESFVQLDGDEFRLDQEARRKGPVGKKLFVEEDSIAESPLRNGLLGPSLIASSPQKSDLESPSKRVQFKHHIDSASEEEPISEQPIDQWNFKDLIGDRFRERLPETDLKAWQRPSKRLLNSITDILENNIDLALEATFEKYEAECERLAIGRSVKHIRRDKERMLHKTIGKIERQLQSSKFPSRVKDRDFDIEYIYAKRTFIQNSFSQELEHTDSVEHQVLREQKALEDLKHVQAKLSNRALRQTKLLTEQLSHNLHPALSKAMVNSFGLIGDNAINKERYKKDVDELNLKLADPSAGVTHSLLHKYLPSLKNYEKTAEKLQGSLPNLN</sequence>
<dbReference type="Proteomes" id="UP000002036">
    <property type="component" value="Chromosome B"/>
</dbReference>
<gene>
    <name evidence="1" type="ordered locus">KLTH0B03872g</name>
</gene>
<name>C5DCK8_LACTC</name>
<dbReference type="InParanoid" id="C5DCK8"/>
<evidence type="ECO:0000313" key="1">
    <source>
        <dbReference type="EMBL" id="CAR21519.1"/>
    </source>
</evidence>
<organism evidence="1 2">
    <name type="scientific">Lachancea thermotolerans (strain ATCC 56472 / CBS 6340 / NRRL Y-8284)</name>
    <name type="common">Yeast</name>
    <name type="synonym">Kluyveromyces thermotolerans</name>
    <dbReference type="NCBI Taxonomy" id="559295"/>
    <lineage>
        <taxon>Eukaryota</taxon>
        <taxon>Fungi</taxon>
        <taxon>Dikarya</taxon>
        <taxon>Ascomycota</taxon>
        <taxon>Saccharomycotina</taxon>
        <taxon>Saccharomycetes</taxon>
        <taxon>Saccharomycetales</taxon>
        <taxon>Saccharomycetaceae</taxon>
        <taxon>Lachancea</taxon>
    </lineage>
</organism>
<dbReference type="STRING" id="559295.C5DCK8"/>
<protein>
    <submittedName>
        <fullName evidence="1">KLTH0B03872p</fullName>
    </submittedName>
</protein>
<accession>C5DCK8</accession>
<dbReference type="OrthoDB" id="4068255at2759"/>
<proteinExistence type="predicted"/>